<dbReference type="Proteomes" id="UP000595703">
    <property type="component" value="Chromosome"/>
</dbReference>
<proteinExistence type="predicted"/>
<name>A0A7U3UYH6_9ACTN</name>
<keyword evidence="2" id="KW-1133">Transmembrane helix</keyword>
<organism evidence="3 4">
    <name type="scientific">Actinacidiphila reveromycinica</name>
    <dbReference type="NCBI Taxonomy" id="659352"/>
    <lineage>
        <taxon>Bacteria</taxon>
        <taxon>Bacillati</taxon>
        <taxon>Actinomycetota</taxon>
        <taxon>Actinomycetes</taxon>
        <taxon>Kitasatosporales</taxon>
        <taxon>Streptomycetaceae</taxon>
        <taxon>Actinacidiphila</taxon>
    </lineage>
</organism>
<accession>A0A7U3UYH6</accession>
<reference evidence="3 4" key="3">
    <citation type="journal article" date="2011" name="Nat. Chem. Biol.">
        <title>Reveromycin A biosynthesis uses RevG and RevJ for stereospecific spiroacetal formation.</title>
        <authorList>
            <person name="Takahashi S."/>
            <person name="Toyoda A."/>
            <person name="Sekiyama Y."/>
            <person name="Takagi H."/>
            <person name="Nogawa T."/>
            <person name="Uramoto M."/>
            <person name="Suzuki R."/>
            <person name="Koshino H."/>
            <person name="Kumano T."/>
            <person name="Panthee S."/>
            <person name="Dairi T."/>
            <person name="Ishikawa J."/>
            <person name="Ikeda H."/>
            <person name="Sakaki Y."/>
            <person name="Osada H."/>
        </authorList>
    </citation>
    <scope>NUCLEOTIDE SEQUENCE [LARGE SCALE GENOMIC DNA]</scope>
    <source>
        <strain evidence="3 4">SN-593</strain>
    </source>
</reference>
<protein>
    <submittedName>
        <fullName evidence="3">Uncharacterized protein</fullName>
    </submittedName>
</protein>
<reference evidence="3 4" key="1">
    <citation type="journal article" date="2010" name="J. Bacteriol.">
        <title>Biochemical characterization of a novel indole prenyltransferase from Streptomyces sp. SN-593.</title>
        <authorList>
            <person name="Takahashi S."/>
            <person name="Takagi H."/>
            <person name="Toyoda A."/>
            <person name="Uramoto M."/>
            <person name="Nogawa T."/>
            <person name="Ueki M."/>
            <person name="Sakaki Y."/>
            <person name="Osada H."/>
        </authorList>
    </citation>
    <scope>NUCLEOTIDE SEQUENCE [LARGE SCALE GENOMIC DNA]</scope>
    <source>
        <strain evidence="3 4">SN-593</strain>
    </source>
</reference>
<dbReference type="KEGG" id="arev:RVR_8346"/>
<evidence type="ECO:0000256" key="1">
    <source>
        <dbReference type="SAM" id="MobiDB-lite"/>
    </source>
</evidence>
<evidence type="ECO:0000256" key="2">
    <source>
        <dbReference type="SAM" id="Phobius"/>
    </source>
</evidence>
<feature type="compositionally biased region" description="Low complexity" evidence="1">
    <location>
        <begin position="80"/>
        <end position="90"/>
    </location>
</feature>
<dbReference type="EMBL" id="AP018365">
    <property type="protein sequence ID" value="BBB01093.1"/>
    <property type="molecule type" value="Genomic_DNA"/>
</dbReference>
<keyword evidence="2" id="KW-0812">Transmembrane</keyword>
<dbReference type="RefSeq" id="WP_202237043.1">
    <property type="nucleotide sequence ID" value="NZ_AP018365.1"/>
</dbReference>
<keyword evidence="2" id="KW-0472">Membrane</keyword>
<evidence type="ECO:0000313" key="3">
    <source>
        <dbReference type="EMBL" id="BBB01093.1"/>
    </source>
</evidence>
<reference evidence="3 4" key="4">
    <citation type="journal article" date="2020" name="Sci. Rep.">
        <title>beta-carboline chemical signals induce reveromycin production through a LuxR family regulator in Streptomyces sp. SN-593.</title>
        <authorList>
            <person name="Panthee S."/>
            <person name="Kito N."/>
            <person name="Hayashi T."/>
            <person name="Shimizu T."/>
            <person name="Ishikawa J."/>
            <person name="Hamamoto H."/>
            <person name="Osada H."/>
            <person name="Takahashi S."/>
        </authorList>
    </citation>
    <scope>NUCLEOTIDE SEQUENCE [LARGE SCALE GENOMIC DNA]</scope>
    <source>
        <strain evidence="3 4">SN-593</strain>
    </source>
</reference>
<keyword evidence="4" id="KW-1185">Reference proteome</keyword>
<gene>
    <name evidence="3" type="ORF">RVR_8346</name>
</gene>
<feature type="compositionally biased region" description="Low complexity" evidence="1">
    <location>
        <begin position="197"/>
        <end position="221"/>
    </location>
</feature>
<sequence>MSYSRHLAAGLRLLGERWFDRPRRWILAGENPLDTAIRAVMIGVPGYVLWGVVSSSWKTLIATVVIVCLIALRAATKAAKSPPKKAPTTPVEGAPEETRDGLPEVSPSEFLGLLYDVLGVAKGVHLRTLAAALTTRHGGAWEIADVRRLCEAAEVAVTPTVRAPGGKPTVGVYRADLPPLPQPLSEGAVVDSESRPRPATTSPTTTPTTGAPTTRTTPTVTEHGGLRIVAQGDPDNPARTHVTVLDPRRKRTG</sequence>
<reference evidence="3 4" key="2">
    <citation type="journal article" date="2011" name="J. Antibiot.">
        <title>Furaquinocins I and J: novel polyketide isoprenoid hybrid compounds from Streptomyces reveromyceticus SN-593.</title>
        <authorList>
            <person name="Panthee S."/>
            <person name="Takahashi S."/>
            <person name="Takagi H."/>
            <person name="Nogawa T."/>
            <person name="Oowada E."/>
            <person name="Uramoto M."/>
            <person name="Osada H."/>
        </authorList>
    </citation>
    <scope>NUCLEOTIDE SEQUENCE [LARGE SCALE GENOMIC DNA]</scope>
    <source>
        <strain evidence="3 4">SN-593</strain>
    </source>
</reference>
<feature type="transmembrane region" description="Helical" evidence="2">
    <location>
        <begin position="57"/>
        <end position="75"/>
    </location>
</feature>
<feature type="region of interest" description="Disordered" evidence="1">
    <location>
        <begin position="179"/>
        <end position="253"/>
    </location>
</feature>
<dbReference type="AlphaFoldDB" id="A0A7U3UYH6"/>
<feature type="region of interest" description="Disordered" evidence="1">
    <location>
        <begin position="80"/>
        <end position="102"/>
    </location>
</feature>
<evidence type="ECO:0000313" key="4">
    <source>
        <dbReference type="Proteomes" id="UP000595703"/>
    </source>
</evidence>